<sequence length="120" mass="14486">MGRISRFVKNIFLKEYQIFAKELGFNSWDDVLENTYEIFKMPPDASYLVTQSKEDKWIVWNDEGSLPYSFLVFSTWFDAITYLRKIFEEGKYEEHYWRPEGFDPGENVFKNIPDKEKNNE</sequence>
<comment type="caution">
    <text evidence="1">The sequence shown here is derived from an EMBL/GenBank/DDBJ whole genome shotgun (WGS) entry which is preliminary data.</text>
</comment>
<evidence type="ECO:0000313" key="2">
    <source>
        <dbReference type="Proteomes" id="UP001213771"/>
    </source>
</evidence>
<dbReference type="Proteomes" id="UP001213771">
    <property type="component" value="Unassembled WGS sequence"/>
</dbReference>
<organism evidence="1 2">
    <name type="scientific">Priestia megaterium</name>
    <name type="common">Bacillus megaterium</name>
    <dbReference type="NCBI Taxonomy" id="1404"/>
    <lineage>
        <taxon>Bacteria</taxon>
        <taxon>Bacillati</taxon>
        <taxon>Bacillota</taxon>
        <taxon>Bacilli</taxon>
        <taxon>Bacillales</taxon>
        <taxon>Bacillaceae</taxon>
        <taxon>Priestia</taxon>
    </lineage>
</organism>
<name>A0ABD4WWP7_PRIMG</name>
<gene>
    <name evidence="1" type="ORF">PVE99_20000</name>
</gene>
<proteinExistence type="predicted"/>
<dbReference type="RefSeq" id="WP_177564426.1">
    <property type="nucleotide sequence ID" value="NZ_CP058268.1"/>
</dbReference>
<reference evidence="1 2" key="1">
    <citation type="submission" date="2023-02" db="EMBL/GenBank/DDBJ databases">
        <authorList>
            <person name="Olszewska D."/>
        </authorList>
    </citation>
    <scope>NUCLEOTIDE SEQUENCE [LARGE SCALE GENOMIC DNA]</scope>
    <source>
        <strain evidence="1 2">FDU301</strain>
    </source>
</reference>
<evidence type="ECO:0000313" key="1">
    <source>
        <dbReference type="EMBL" id="MDD9784651.1"/>
    </source>
</evidence>
<protein>
    <submittedName>
        <fullName evidence="1">Uncharacterized protein</fullName>
    </submittedName>
</protein>
<accession>A0ABD4WWP7</accession>
<dbReference type="EMBL" id="JARAOX010000198">
    <property type="protein sequence ID" value="MDD9784651.1"/>
    <property type="molecule type" value="Genomic_DNA"/>
</dbReference>
<dbReference type="AlphaFoldDB" id="A0ABD4WWP7"/>